<organism evidence="2 3">
    <name type="scientific">Gemmata massiliana</name>
    <dbReference type="NCBI Taxonomy" id="1210884"/>
    <lineage>
        <taxon>Bacteria</taxon>
        <taxon>Pseudomonadati</taxon>
        <taxon>Planctomycetota</taxon>
        <taxon>Planctomycetia</taxon>
        <taxon>Gemmatales</taxon>
        <taxon>Gemmataceae</taxon>
        <taxon>Gemmata</taxon>
    </lineage>
</organism>
<gene>
    <name evidence="2" type="ORF">SOIL9_34540</name>
</gene>
<dbReference type="AlphaFoldDB" id="A0A6P2D4C4"/>
<protein>
    <submittedName>
        <fullName evidence="2">Uncharacterized protein</fullName>
    </submittedName>
</protein>
<reference evidence="2 3" key="1">
    <citation type="submission" date="2019-05" db="EMBL/GenBank/DDBJ databases">
        <authorList>
            <consortium name="Science for Life Laboratories"/>
        </authorList>
    </citation>
    <scope>NUCLEOTIDE SEQUENCE [LARGE SCALE GENOMIC DNA]</scope>
    <source>
        <strain evidence="2">Soil9</strain>
    </source>
</reference>
<dbReference type="EMBL" id="LR593886">
    <property type="protein sequence ID" value="VTR94260.1"/>
    <property type="molecule type" value="Genomic_DNA"/>
</dbReference>
<feature type="compositionally biased region" description="Low complexity" evidence="1">
    <location>
        <begin position="76"/>
        <end position="97"/>
    </location>
</feature>
<evidence type="ECO:0000256" key="1">
    <source>
        <dbReference type="SAM" id="MobiDB-lite"/>
    </source>
</evidence>
<dbReference type="KEGG" id="gms:SOIL9_34540"/>
<evidence type="ECO:0000313" key="2">
    <source>
        <dbReference type="EMBL" id="VTR94260.1"/>
    </source>
</evidence>
<dbReference type="Proteomes" id="UP000464178">
    <property type="component" value="Chromosome"/>
</dbReference>
<dbReference type="RefSeq" id="WP_162668827.1">
    <property type="nucleotide sequence ID" value="NZ_LR593886.1"/>
</dbReference>
<sequence length="126" mass="12928">MRNLLALVGLAVIGFGGVGWYMGWYKLNVAKNSDGNIQITTDVDTKKVGSDSSEFLKNVGSVIGNHVDKAAKDAKAAVPETAPGTTPGPVTPSQSGTKLPEVPALPNTPVTPPAHGGIPLLSPKSK</sequence>
<keyword evidence="3" id="KW-1185">Reference proteome</keyword>
<accession>A0A6P2D4C4</accession>
<evidence type="ECO:0000313" key="3">
    <source>
        <dbReference type="Proteomes" id="UP000464178"/>
    </source>
</evidence>
<name>A0A6P2D4C4_9BACT</name>
<proteinExistence type="predicted"/>
<feature type="region of interest" description="Disordered" evidence="1">
    <location>
        <begin position="73"/>
        <end position="126"/>
    </location>
</feature>